<sequence>MASGLALPSIRPAVACASSLDGRGGRRSVPAARASGSNWWSPLFGWSPEPDYIDAPSAEAPEDDGVEKKGRPAARRFSAFTEEKARELRIRMMESEAFHDAMYHSAIASRLASDVPRRRSANNL</sequence>
<name>A0A8J5G2Q9_ZINOF</name>
<evidence type="ECO:0000256" key="1">
    <source>
        <dbReference type="SAM" id="MobiDB-lite"/>
    </source>
</evidence>
<dbReference type="OrthoDB" id="1913905at2759"/>
<dbReference type="PANTHER" id="PTHR34198:SF1">
    <property type="entry name" value="OS01G0104300 PROTEIN"/>
    <property type="match status" value="1"/>
</dbReference>
<accession>A0A8J5G2Q9</accession>
<dbReference type="AlphaFoldDB" id="A0A8J5G2Q9"/>
<evidence type="ECO:0000313" key="2">
    <source>
        <dbReference type="EMBL" id="KAG6498741.1"/>
    </source>
</evidence>
<reference evidence="2 3" key="1">
    <citation type="submission" date="2020-08" db="EMBL/GenBank/DDBJ databases">
        <title>Plant Genome Project.</title>
        <authorList>
            <person name="Zhang R.-G."/>
        </authorList>
    </citation>
    <scope>NUCLEOTIDE SEQUENCE [LARGE SCALE GENOMIC DNA]</scope>
    <source>
        <tissue evidence="2">Rhizome</tissue>
    </source>
</reference>
<keyword evidence="3" id="KW-1185">Reference proteome</keyword>
<dbReference type="PANTHER" id="PTHR34198">
    <property type="entry name" value="OS01G0175100 PROTEIN"/>
    <property type="match status" value="1"/>
</dbReference>
<feature type="region of interest" description="Disordered" evidence="1">
    <location>
        <begin position="51"/>
        <end position="72"/>
    </location>
</feature>
<organism evidence="2 3">
    <name type="scientific">Zingiber officinale</name>
    <name type="common">Ginger</name>
    <name type="synonym">Amomum zingiber</name>
    <dbReference type="NCBI Taxonomy" id="94328"/>
    <lineage>
        <taxon>Eukaryota</taxon>
        <taxon>Viridiplantae</taxon>
        <taxon>Streptophyta</taxon>
        <taxon>Embryophyta</taxon>
        <taxon>Tracheophyta</taxon>
        <taxon>Spermatophyta</taxon>
        <taxon>Magnoliopsida</taxon>
        <taxon>Liliopsida</taxon>
        <taxon>Zingiberales</taxon>
        <taxon>Zingiberaceae</taxon>
        <taxon>Zingiber</taxon>
    </lineage>
</organism>
<comment type="caution">
    <text evidence="2">The sequence shown here is derived from an EMBL/GenBank/DDBJ whole genome shotgun (WGS) entry which is preliminary data.</text>
</comment>
<evidence type="ECO:0000313" key="3">
    <source>
        <dbReference type="Proteomes" id="UP000734854"/>
    </source>
</evidence>
<proteinExistence type="predicted"/>
<protein>
    <submittedName>
        <fullName evidence="2">Uncharacterized protein</fullName>
    </submittedName>
</protein>
<dbReference type="EMBL" id="JACMSC010000011">
    <property type="protein sequence ID" value="KAG6498741.1"/>
    <property type="molecule type" value="Genomic_DNA"/>
</dbReference>
<gene>
    <name evidence="2" type="ORF">ZIOFF_038463</name>
</gene>
<dbReference type="Proteomes" id="UP000734854">
    <property type="component" value="Unassembled WGS sequence"/>
</dbReference>